<proteinExistence type="predicted"/>
<dbReference type="InterPro" id="IPR036249">
    <property type="entry name" value="Thioredoxin-like_sf"/>
</dbReference>
<feature type="domain" description="Glutaredoxin" evidence="1">
    <location>
        <begin position="2"/>
        <end position="58"/>
    </location>
</feature>
<dbReference type="RefSeq" id="WP_315603349.1">
    <property type="nucleotide sequence ID" value="NZ_CP130318.1"/>
</dbReference>
<dbReference type="EMBL" id="CP130318">
    <property type="protein sequence ID" value="WNQ09577.1"/>
    <property type="molecule type" value="Genomic_DNA"/>
</dbReference>
<evidence type="ECO:0000313" key="2">
    <source>
        <dbReference type="EMBL" id="WNQ09577.1"/>
    </source>
</evidence>
<evidence type="ECO:0000313" key="3">
    <source>
        <dbReference type="Proteomes" id="UP001305702"/>
    </source>
</evidence>
<organism evidence="2 3">
    <name type="scientific">Paenibacillus aurantius</name>
    <dbReference type="NCBI Taxonomy" id="2918900"/>
    <lineage>
        <taxon>Bacteria</taxon>
        <taxon>Bacillati</taxon>
        <taxon>Bacillota</taxon>
        <taxon>Bacilli</taxon>
        <taxon>Bacillales</taxon>
        <taxon>Paenibacillaceae</taxon>
        <taxon>Paenibacillus</taxon>
    </lineage>
</organism>
<evidence type="ECO:0000259" key="1">
    <source>
        <dbReference type="Pfam" id="PF00462"/>
    </source>
</evidence>
<dbReference type="AlphaFoldDB" id="A0AA96L9N7"/>
<accession>A0AA96L9N7</accession>
<dbReference type="InterPro" id="IPR002109">
    <property type="entry name" value="Glutaredoxin"/>
</dbReference>
<protein>
    <submittedName>
        <fullName evidence="2">Glutaredoxin</fullName>
    </submittedName>
</protein>
<keyword evidence="3" id="KW-1185">Reference proteome</keyword>
<sequence>MKLYTKTVCPKCLWIKSEVQRSGLAVEIVNLDHDTAAQERLAEAGIRSVPAMEVDGQFLVDPNEMIKRMERKNG</sequence>
<reference evidence="2 3" key="1">
    <citation type="submission" date="2022-02" db="EMBL/GenBank/DDBJ databases">
        <title>Paenibacillus sp. MBLB1776 Whole Genome Shotgun Sequencing.</title>
        <authorList>
            <person name="Hwang C.Y."/>
            <person name="Cho E.-S."/>
            <person name="Seo M.-J."/>
        </authorList>
    </citation>
    <scope>NUCLEOTIDE SEQUENCE [LARGE SCALE GENOMIC DNA]</scope>
    <source>
        <strain evidence="2 3">MBLB1776</strain>
    </source>
</reference>
<dbReference type="KEGG" id="paun:MJA45_18300"/>
<dbReference type="PROSITE" id="PS51354">
    <property type="entry name" value="GLUTAREDOXIN_2"/>
    <property type="match status" value="1"/>
</dbReference>
<gene>
    <name evidence="2" type="ORF">MJA45_18300</name>
</gene>
<dbReference type="Gene3D" id="3.40.30.10">
    <property type="entry name" value="Glutaredoxin"/>
    <property type="match status" value="1"/>
</dbReference>
<dbReference type="Pfam" id="PF00462">
    <property type="entry name" value="Glutaredoxin"/>
    <property type="match status" value="1"/>
</dbReference>
<dbReference type="Proteomes" id="UP001305702">
    <property type="component" value="Chromosome"/>
</dbReference>
<dbReference type="SUPFAM" id="SSF52833">
    <property type="entry name" value="Thioredoxin-like"/>
    <property type="match status" value="1"/>
</dbReference>
<name>A0AA96L9N7_9BACL</name>